<dbReference type="Pfam" id="PF11518">
    <property type="entry name" value="DUF3221"/>
    <property type="match status" value="1"/>
</dbReference>
<protein>
    <recommendedName>
        <fullName evidence="4">DUF3221 domain-containing protein</fullName>
    </recommendedName>
</protein>
<reference evidence="3" key="1">
    <citation type="submission" date="2017-02" db="EMBL/GenBank/DDBJ databases">
        <authorList>
            <person name="Varghese N."/>
            <person name="Submissions S."/>
        </authorList>
    </citation>
    <scope>NUCLEOTIDE SEQUENCE [LARGE SCALE GENOMIC DNA]</scope>
    <source>
        <strain evidence="3">DSM 23966</strain>
    </source>
</reference>
<dbReference type="Proteomes" id="UP000190042">
    <property type="component" value="Unassembled WGS sequence"/>
</dbReference>
<accession>A0A1T4YJN6</accession>
<dbReference type="RefSeq" id="WP_078817996.1">
    <property type="nucleotide sequence ID" value="NZ_FUYJ01000005.1"/>
</dbReference>
<feature type="chain" id="PRO_5039566437" description="DUF3221 domain-containing protein" evidence="1">
    <location>
        <begin position="23"/>
        <end position="388"/>
    </location>
</feature>
<organism evidence="2 3">
    <name type="scientific">Sporosarcina newyorkensis</name>
    <dbReference type="NCBI Taxonomy" id="759851"/>
    <lineage>
        <taxon>Bacteria</taxon>
        <taxon>Bacillati</taxon>
        <taxon>Bacillota</taxon>
        <taxon>Bacilli</taxon>
        <taxon>Bacillales</taxon>
        <taxon>Caryophanaceae</taxon>
        <taxon>Sporosarcina</taxon>
    </lineage>
</organism>
<dbReference type="EMBL" id="FUYJ01000005">
    <property type="protein sequence ID" value="SKB01471.1"/>
    <property type="molecule type" value="Genomic_DNA"/>
</dbReference>
<keyword evidence="1" id="KW-0732">Signal</keyword>
<evidence type="ECO:0000256" key="1">
    <source>
        <dbReference type="SAM" id="SignalP"/>
    </source>
</evidence>
<feature type="signal peptide" evidence="1">
    <location>
        <begin position="1"/>
        <end position="22"/>
    </location>
</feature>
<dbReference type="PROSITE" id="PS51257">
    <property type="entry name" value="PROKAR_LIPOPROTEIN"/>
    <property type="match status" value="1"/>
</dbReference>
<evidence type="ECO:0000313" key="2">
    <source>
        <dbReference type="EMBL" id="SKB01471.1"/>
    </source>
</evidence>
<evidence type="ECO:0008006" key="4">
    <source>
        <dbReference type="Google" id="ProtNLM"/>
    </source>
</evidence>
<name>A0A1T4YJN6_9BACL</name>
<dbReference type="InterPro" id="IPR021598">
    <property type="entry name" value="DUF3221"/>
</dbReference>
<proteinExistence type="predicted"/>
<sequence length="388" mass="42759">MKKRIFSVLIGAAFLIGGCGTAGLDSTEQNSSANQEGWQTVKKVDGREIIAELEQSVKDFPLREKAVAEQIDNPDYKAGFFGEPSKELEEDMAVQAIEVPIAIEVVEEVYGGNEGFEKEGVLFIENQADGAAQSGIWIGVKDPDERVQQVIDLLQPIVDEGKILAKPIYIFRSSHTQHELYTMQDEVAEVLKEMKQERGSFALSVNTITGVVEIGHDFLKPEQQKELEEQFLDYTFHFKQEGNMVAEPGESAIIKPNQIMTETPVKDGGFIMGVSEGSIFVSGGTEGATNYSFPEADLLTVGQRVKVEATGGIAESYPAQGTAKFVEILPDYKPADATLSESQAVAKAIKEKKKEFFNFNVITEVQYDGNRKVWILEISDDSRVEVEG</sequence>
<keyword evidence="3" id="KW-1185">Reference proteome</keyword>
<evidence type="ECO:0000313" key="3">
    <source>
        <dbReference type="Proteomes" id="UP000190042"/>
    </source>
</evidence>
<gene>
    <name evidence="2" type="ORF">SAMN04244570_2733</name>
</gene>
<dbReference type="AlphaFoldDB" id="A0A1T4YJN6"/>